<organism evidence="2 3">
    <name type="scientific">Variovorax guangxiensis</name>
    <dbReference type="NCBI Taxonomy" id="1775474"/>
    <lineage>
        <taxon>Bacteria</taxon>
        <taxon>Pseudomonadati</taxon>
        <taxon>Pseudomonadota</taxon>
        <taxon>Betaproteobacteria</taxon>
        <taxon>Burkholderiales</taxon>
        <taxon>Comamonadaceae</taxon>
        <taxon>Variovorax</taxon>
    </lineage>
</organism>
<proteinExistence type="predicted"/>
<dbReference type="InterPro" id="IPR025695">
    <property type="entry name" value="DoxX-like"/>
</dbReference>
<feature type="transmembrane region" description="Helical" evidence="1">
    <location>
        <begin position="12"/>
        <end position="31"/>
    </location>
</feature>
<protein>
    <submittedName>
        <fullName evidence="2">Epimerase</fullName>
    </submittedName>
</protein>
<accession>A0A502DWV8</accession>
<feature type="transmembrane region" description="Helical" evidence="1">
    <location>
        <begin position="51"/>
        <end position="72"/>
    </location>
</feature>
<evidence type="ECO:0000256" key="1">
    <source>
        <dbReference type="SAM" id="Phobius"/>
    </source>
</evidence>
<gene>
    <name evidence="2" type="ORF">EAH82_10410</name>
</gene>
<feature type="transmembrane region" description="Helical" evidence="1">
    <location>
        <begin position="84"/>
        <end position="103"/>
    </location>
</feature>
<evidence type="ECO:0000313" key="3">
    <source>
        <dbReference type="Proteomes" id="UP000319212"/>
    </source>
</evidence>
<name>A0A502DWV8_9BURK</name>
<dbReference type="OrthoDB" id="5292533at2"/>
<keyword evidence="1" id="KW-1133">Transmembrane helix</keyword>
<keyword evidence="1" id="KW-0472">Membrane</keyword>
<keyword evidence="1" id="KW-0812">Transmembrane</keyword>
<dbReference type="AlphaFoldDB" id="A0A502DWV8"/>
<dbReference type="RefSeq" id="WP_140841416.1">
    <property type="nucleotide sequence ID" value="NZ_RCZI01000002.1"/>
</dbReference>
<dbReference type="Pfam" id="PF13781">
    <property type="entry name" value="DoxX_3"/>
    <property type="match status" value="1"/>
</dbReference>
<reference evidence="2 3" key="1">
    <citation type="journal article" date="2019" name="Environ. Microbiol.">
        <title>Species interactions and distinct microbial communities in high Arctic permafrost affected cryosols are associated with the CH4 and CO2 gas fluxes.</title>
        <authorList>
            <person name="Altshuler I."/>
            <person name="Hamel J."/>
            <person name="Turney S."/>
            <person name="Magnuson E."/>
            <person name="Levesque R."/>
            <person name="Greer C."/>
            <person name="Whyte L.G."/>
        </authorList>
    </citation>
    <scope>NUCLEOTIDE SEQUENCE [LARGE SCALE GENOMIC DNA]</scope>
    <source>
        <strain evidence="2 3">S06.C</strain>
    </source>
</reference>
<comment type="caution">
    <text evidence="2">The sequence shown here is derived from an EMBL/GenBank/DDBJ whole genome shotgun (WGS) entry which is preliminary data.</text>
</comment>
<dbReference type="EMBL" id="RCZI01000002">
    <property type="protein sequence ID" value="TPG29159.1"/>
    <property type="molecule type" value="Genomic_DNA"/>
</dbReference>
<sequence length="128" mass="13854">MTRRRPEDNDDRLLQLSLVAVWLVTAVVSLVELNGQSRQVLAAAGVVSPAWLVQVLIVGGAVADLLVGIALWRWPGRASYRAALALMAAMTLAATVLQPGLWLHPLGPLLKNLPIAALLWHLMRRTAP</sequence>
<evidence type="ECO:0000313" key="2">
    <source>
        <dbReference type="EMBL" id="TPG29159.1"/>
    </source>
</evidence>
<dbReference type="Proteomes" id="UP000319212">
    <property type="component" value="Unassembled WGS sequence"/>
</dbReference>